<feature type="binding site" evidence="9">
    <location>
        <position position="11"/>
    </location>
    <ligand>
        <name>NADPH</name>
        <dbReference type="ChEBI" id="CHEBI:57783"/>
    </ligand>
</feature>
<dbReference type="InterPro" id="IPR013512">
    <property type="entry name" value="DXP_reductoisomerase_N"/>
</dbReference>
<dbReference type="EC" id="1.1.1.267" evidence="9"/>
<dbReference type="InterPro" id="IPR036169">
    <property type="entry name" value="DXPR_C_sf"/>
</dbReference>
<dbReference type="Pfam" id="PF08436">
    <property type="entry name" value="DXP_redisom_C"/>
    <property type="match status" value="1"/>
</dbReference>
<comment type="similarity">
    <text evidence="2 9">Belongs to the DXR family.</text>
</comment>
<comment type="catalytic activity">
    <reaction evidence="8">
        <text>2-C-methyl-D-erythritol 4-phosphate + NADP(+) = 1-deoxy-D-xylulose 5-phosphate + NADPH + H(+)</text>
        <dbReference type="Rhea" id="RHEA:13717"/>
        <dbReference type="ChEBI" id="CHEBI:15378"/>
        <dbReference type="ChEBI" id="CHEBI:57783"/>
        <dbReference type="ChEBI" id="CHEBI:57792"/>
        <dbReference type="ChEBI" id="CHEBI:58262"/>
        <dbReference type="ChEBI" id="CHEBI:58349"/>
        <dbReference type="EC" id="1.1.1.267"/>
    </reaction>
    <physiologicalReaction direction="right-to-left" evidence="8">
        <dbReference type="Rhea" id="RHEA:13719"/>
    </physiologicalReaction>
</comment>
<feature type="binding site" evidence="9">
    <location>
        <position position="148"/>
    </location>
    <ligand>
        <name>1-deoxy-D-xylulose 5-phosphate</name>
        <dbReference type="ChEBI" id="CHEBI:57792"/>
    </ligand>
</feature>
<dbReference type="PANTHER" id="PTHR30525">
    <property type="entry name" value="1-DEOXY-D-XYLULOSE 5-PHOSPHATE REDUCTOISOMERASE"/>
    <property type="match status" value="1"/>
</dbReference>
<comment type="cofactor">
    <cofactor evidence="9">
        <name>Mg(2+)</name>
        <dbReference type="ChEBI" id="CHEBI:18420"/>
    </cofactor>
    <cofactor evidence="9">
        <name>Mn(2+)</name>
        <dbReference type="ChEBI" id="CHEBI:29035"/>
    </cofactor>
</comment>
<feature type="binding site" evidence="9">
    <location>
        <position position="215"/>
    </location>
    <ligand>
        <name>1-deoxy-D-xylulose 5-phosphate</name>
        <dbReference type="ChEBI" id="CHEBI:57792"/>
    </ligand>
</feature>
<keyword evidence="7 9" id="KW-0414">Isoprene biosynthesis</keyword>
<feature type="domain" description="DXP reductoisomerase C-terminal" evidence="12">
    <location>
        <begin position="258"/>
        <end position="375"/>
    </location>
</feature>
<feature type="binding site" evidence="9">
    <location>
        <position position="149"/>
    </location>
    <ligand>
        <name>1-deoxy-D-xylulose 5-phosphate</name>
        <dbReference type="ChEBI" id="CHEBI:57792"/>
    </ligand>
</feature>
<feature type="binding site" evidence="9">
    <location>
        <position position="218"/>
    </location>
    <ligand>
        <name>Mn(2+)</name>
        <dbReference type="ChEBI" id="CHEBI:29035"/>
    </ligand>
</feature>
<feature type="binding site" evidence="9">
    <location>
        <position position="38"/>
    </location>
    <ligand>
        <name>NADPH</name>
        <dbReference type="ChEBI" id="CHEBI:57783"/>
    </ligand>
</feature>
<gene>
    <name evidence="9" type="primary">dxr</name>
    <name evidence="13" type="ORF">JOC27_000421</name>
</gene>
<dbReference type="InterPro" id="IPR026877">
    <property type="entry name" value="DXPR_C"/>
</dbReference>
<feature type="binding site" evidence="9">
    <location>
        <position position="147"/>
    </location>
    <ligand>
        <name>Mn(2+)</name>
        <dbReference type="ChEBI" id="CHEBI:29035"/>
    </ligand>
</feature>
<keyword evidence="14" id="KW-1185">Reference proteome</keyword>
<evidence type="ECO:0000256" key="1">
    <source>
        <dbReference type="ARBA" id="ARBA00005094"/>
    </source>
</evidence>
<feature type="binding site" evidence="9">
    <location>
        <position position="121"/>
    </location>
    <ligand>
        <name>NADPH</name>
        <dbReference type="ChEBI" id="CHEBI:57783"/>
    </ligand>
</feature>
<accession>A0ABS2Q5D3</accession>
<dbReference type="HAMAP" id="MF_00183">
    <property type="entry name" value="DXP_reductoisom"/>
    <property type="match status" value="1"/>
</dbReference>
<evidence type="ECO:0000256" key="8">
    <source>
        <dbReference type="ARBA" id="ARBA00048543"/>
    </source>
</evidence>
<evidence type="ECO:0000256" key="4">
    <source>
        <dbReference type="ARBA" id="ARBA00022857"/>
    </source>
</evidence>
<keyword evidence="6 9" id="KW-0464">Manganese</keyword>
<feature type="domain" description="1-deoxy-D-xylulose 5-phosphate reductoisomerase C-terminal" evidence="11">
    <location>
        <begin position="143"/>
        <end position="226"/>
    </location>
</feature>
<dbReference type="EMBL" id="JAFBEV010000003">
    <property type="protein sequence ID" value="MBM7656980.1"/>
    <property type="molecule type" value="Genomic_DNA"/>
</dbReference>
<dbReference type="SUPFAM" id="SSF51735">
    <property type="entry name" value="NAD(P)-binding Rossmann-fold domains"/>
    <property type="match status" value="1"/>
</dbReference>
<evidence type="ECO:0000259" key="10">
    <source>
        <dbReference type="Pfam" id="PF02670"/>
    </source>
</evidence>
<feature type="binding site" evidence="9">
    <location>
        <position position="214"/>
    </location>
    <ligand>
        <name>1-deoxy-D-xylulose 5-phosphate</name>
        <dbReference type="ChEBI" id="CHEBI:57792"/>
    </ligand>
</feature>
<keyword evidence="9" id="KW-0460">Magnesium</keyword>
<dbReference type="Pfam" id="PF13288">
    <property type="entry name" value="DXPR_C"/>
    <property type="match status" value="1"/>
</dbReference>
<feature type="binding site" evidence="9">
    <location>
        <position position="209"/>
    </location>
    <ligand>
        <name>1-deoxy-D-xylulose 5-phosphate</name>
        <dbReference type="ChEBI" id="CHEBI:57792"/>
    </ligand>
</feature>
<dbReference type="Pfam" id="PF02670">
    <property type="entry name" value="DXP_reductoisom"/>
    <property type="match status" value="1"/>
</dbReference>
<dbReference type="Proteomes" id="UP000823201">
    <property type="component" value="Unassembled WGS sequence"/>
</dbReference>
<feature type="binding site" evidence="9">
    <location>
        <position position="173"/>
    </location>
    <ligand>
        <name>1-deoxy-D-xylulose 5-phosphate</name>
        <dbReference type="ChEBI" id="CHEBI:57792"/>
    </ligand>
</feature>
<feature type="binding site" evidence="9">
    <location>
        <position position="12"/>
    </location>
    <ligand>
        <name>NADPH</name>
        <dbReference type="ChEBI" id="CHEBI:57783"/>
    </ligand>
</feature>
<keyword evidence="4 9" id="KW-0521">NADP</keyword>
<comment type="pathway">
    <text evidence="1 9">Isoprenoid biosynthesis; isopentenyl diphosphate biosynthesis via DXP pathway; isopentenyl diphosphate from 1-deoxy-D-xylulose 5-phosphate: step 1/6.</text>
</comment>
<dbReference type="RefSeq" id="WP_205005346.1">
    <property type="nucleotide sequence ID" value="NZ_CBCRXA010000003.1"/>
</dbReference>
<dbReference type="NCBIfam" id="TIGR00243">
    <property type="entry name" value="Dxr"/>
    <property type="match status" value="1"/>
</dbReference>
<evidence type="ECO:0000313" key="14">
    <source>
        <dbReference type="Proteomes" id="UP000823201"/>
    </source>
</evidence>
<dbReference type="PANTHER" id="PTHR30525:SF0">
    <property type="entry name" value="1-DEOXY-D-XYLULOSE 5-PHOSPHATE REDUCTOISOMERASE, CHLOROPLASTIC"/>
    <property type="match status" value="1"/>
</dbReference>
<dbReference type="InterPro" id="IPR036291">
    <property type="entry name" value="NAD(P)-bd_dom_sf"/>
</dbReference>
<dbReference type="InterPro" id="IPR013644">
    <property type="entry name" value="DXP_reductoisomerase_C"/>
</dbReference>
<evidence type="ECO:0000256" key="2">
    <source>
        <dbReference type="ARBA" id="ARBA00006825"/>
    </source>
</evidence>
<feature type="binding site" evidence="9">
    <location>
        <position position="10"/>
    </location>
    <ligand>
        <name>NADPH</name>
        <dbReference type="ChEBI" id="CHEBI:57783"/>
    </ligand>
</feature>
<keyword evidence="5 9" id="KW-0560">Oxidoreductase</keyword>
<feature type="binding site" evidence="9">
    <location>
        <position position="202"/>
    </location>
    <ligand>
        <name>NADPH</name>
        <dbReference type="ChEBI" id="CHEBI:57783"/>
    </ligand>
</feature>
<comment type="caution">
    <text evidence="9">Lacks conserved residue(s) required for the propagation of feature annotation.</text>
</comment>
<proteinExistence type="inferred from homology"/>
<feature type="binding site" evidence="9">
    <location>
        <position position="149"/>
    </location>
    <ligand>
        <name>Mn(2+)</name>
        <dbReference type="ChEBI" id="CHEBI:29035"/>
    </ligand>
</feature>
<feature type="domain" description="1-deoxy-D-xylulose 5-phosphate reductoisomerase N-terminal" evidence="10">
    <location>
        <begin position="4"/>
        <end position="129"/>
    </location>
</feature>
<dbReference type="InterPro" id="IPR003821">
    <property type="entry name" value="DXP_reductoisomerase"/>
</dbReference>
<evidence type="ECO:0000313" key="13">
    <source>
        <dbReference type="EMBL" id="MBM7656980.1"/>
    </source>
</evidence>
<name>A0ABS2Q5D3_9BACL</name>
<evidence type="ECO:0000256" key="3">
    <source>
        <dbReference type="ARBA" id="ARBA00022723"/>
    </source>
</evidence>
<protein>
    <recommendedName>
        <fullName evidence="9">1-deoxy-D-xylulose 5-phosphate reductoisomerase</fullName>
        <shortName evidence="9">DXP reductoisomerase</shortName>
        <ecNumber evidence="9">1.1.1.267</ecNumber>
    </recommendedName>
    <alternativeName>
        <fullName evidence="9">1-deoxyxylulose-5-phosphate reductoisomerase</fullName>
    </alternativeName>
    <alternativeName>
        <fullName evidence="9">2-C-methyl-D-erythritol 4-phosphate synthase</fullName>
    </alternativeName>
</protein>
<feature type="binding site" evidence="9">
    <location>
        <position position="122"/>
    </location>
    <ligand>
        <name>1-deoxy-D-xylulose 5-phosphate</name>
        <dbReference type="ChEBI" id="CHEBI:57792"/>
    </ligand>
</feature>
<dbReference type="SUPFAM" id="SSF55347">
    <property type="entry name" value="Glyceraldehyde-3-phosphate dehydrogenase-like, C-terminal domain"/>
    <property type="match status" value="1"/>
</dbReference>
<dbReference type="GO" id="GO:0030604">
    <property type="term" value="F:1-deoxy-D-xylulose-5-phosphate reductoisomerase activity"/>
    <property type="evidence" value="ECO:0007669"/>
    <property type="project" value="UniProtKB-EC"/>
</dbReference>
<comment type="caution">
    <text evidence="13">The sequence shown here is derived from an EMBL/GenBank/DDBJ whole genome shotgun (WGS) entry which is preliminary data.</text>
</comment>
<sequence>MKTISLLGATGSVGMQTLQVVREHPDLFSIEAFAFGTNIAKALPLIREFKPSLVAVKDQTTAGKIDFELGGSVKIVSGLQGMIEAATWEKSEVLVNAVLGSIGLEPTLAAIEAGKTIGLANKETLVTAGHLVIGQAKRYGTAILPIDSEHSAIFQSMQGQDRSKVTRLILTASGGSFRDKTREELKNVTVRQALAHPNWSMGAKITVDSATLMNKGLEVIEAHWLFNMPFDKIDTLIHRESIVHSLVEYADHSQIAQLGEPSMLVPIQYALTYPKRLELKQTKRLNLWEIGTLHFQKVDNTRFPCIGLAYSAGRAGGSYPTVLNAANEAAVHAFLQGEIHFLDIESLVQAALDAHQGIETPDLAAIKETDRRAREFVTGKVMHHK</sequence>
<dbReference type="SUPFAM" id="SSF69055">
    <property type="entry name" value="1-deoxy-D-xylulose-5-phosphate reductoisomerase, C-terminal domain"/>
    <property type="match status" value="1"/>
</dbReference>
<feature type="binding site" evidence="9">
    <location>
        <position position="36"/>
    </location>
    <ligand>
        <name>NADPH</name>
        <dbReference type="ChEBI" id="CHEBI:57783"/>
    </ligand>
</feature>
<feature type="binding site" evidence="9">
    <location>
        <position position="218"/>
    </location>
    <ligand>
        <name>1-deoxy-D-xylulose 5-phosphate</name>
        <dbReference type="ChEBI" id="CHEBI:57792"/>
    </ligand>
</feature>
<comment type="function">
    <text evidence="9">Catalyzes the NADPH-dependent rearrangement and reduction of 1-deoxy-D-xylulose-5-phosphate (DXP) to 2-C-methyl-D-erythritol 4-phosphate (MEP).</text>
</comment>
<feature type="binding site" evidence="9">
    <location>
        <position position="196"/>
    </location>
    <ligand>
        <name>1-deoxy-D-xylulose 5-phosphate</name>
        <dbReference type="ChEBI" id="CHEBI:57792"/>
    </ligand>
</feature>
<organism evidence="13 14">
    <name type="scientific">Sporolactobacillus spathodeae</name>
    <dbReference type="NCBI Taxonomy" id="1465502"/>
    <lineage>
        <taxon>Bacteria</taxon>
        <taxon>Bacillati</taxon>
        <taxon>Bacillota</taxon>
        <taxon>Bacilli</taxon>
        <taxon>Bacillales</taxon>
        <taxon>Sporolactobacillaceae</taxon>
        <taxon>Sporolactobacillus</taxon>
    </lineage>
</organism>
<evidence type="ECO:0000256" key="9">
    <source>
        <dbReference type="HAMAP-Rule" id="MF_00183"/>
    </source>
</evidence>
<feature type="binding site" evidence="9">
    <location>
        <position position="13"/>
    </location>
    <ligand>
        <name>NADPH</name>
        <dbReference type="ChEBI" id="CHEBI:57783"/>
    </ligand>
</feature>
<evidence type="ECO:0000256" key="6">
    <source>
        <dbReference type="ARBA" id="ARBA00023211"/>
    </source>
</evidence>
<evidence type="ECO:0000259" key="11">
    <source>
        <dbReference type="Pfam" id="PF08436"/>
    </source>
</evidence>
<keyword evidence="3 9" id="KW-0479">Metal-binding</keyword>
<dbReference type="PIRSF" id="PIRSF006205">
    <property type="entry name" value="Dxp_reductismrs"/>
    <property type="match status" value="1"/>
</dbReference>
<evidence type="ECO:0000256" key="5">
    <source>
        <dbReference type="ARBA" id="ARBA00023002"/>
    </source>
</evidence>
<evidence type="ECO:0000256" key="7">
    <source>
        <dbReference type="ARBA" id="ARBA00023229"/>
    </source>
</evidence>
<dbReference type="NCBIfam" id="NF009114">
    <property type="entry name" value="PRK12464.1"/>
    <property type="match status" value="1"/>
</dbReference>
<dbReference type="Gene3D" id="1.10.1740.10">
    <property type="match status" value="1"/>
</dbReference>
<dbReference type="Gene3D" id="3.40.50.720">
    <property type="entry name" value="NAD(P)-binding Rossmann-like Domain"/>
    <property type="match status" value="1"/>
</dbReference>
<feature type="binding site" evidence="9">
    <location>
        <position position="123"/>
    </location>
    <ligand>
        <name>NADPH</name>
        <dbReference type="ChEBI" id="CHEBI:57783"/>
    </ligand>
</feature>
<reference evidence="13 14" key="1">
    <citation type="submission" date="2021-01" db="EMBL/GenBank/DDBJ databases">
        <title>Genomic Encyclopedia of Type Strains, Phase IV (KMG-IV): sequencing the most valuable type-strain genomes for metagenomic binning, comparative biology and taxonomic classification.</title>
        <authorList>
            <person name="Goeker M."/>
        </authorList>
    </citation>
    <scope>NUCLEOTIDE SEQUENCE [LARGE SCALE GENOMIC DNA]</scope>
    <source>
        <strain evidence="13 14">DSM 100968</strain>
    </source>
</reference>
<evidence type="ECO:0000259" key="12">
    <source>
        <dbReference type="Pfam" id="PF13288"/>
    </source>
</evidence>